<name>A0A1M6C122_9BACT</name>
<feature type="region of interest" description="Disordered" evidence="1">
    <location>
        <begin position="1"/>
        <end position="21"/>
    </location>
</feature>
<protein>
    <submittedName>
        <fullName evidence="3">Uncharacterized protein</fullName>
    </submittedName>
</protein>
<proteinExistence type="predicted"/>
<sequence>MIWAAPHPDAGRLGPAGPPPLDRTLTPLTAMKNLLCALALLLAANSAAHAQNAWTDHARALPDKLRQVPVGLTLWHTPNPNYPEPDPAQPGRFVWKHSTMVRNEVGEPLQVVECGSFIWYSAAGWQANLTQTPAEFATLFGCPRGQLRPGQVYTFAKNYRYAQNAASLYGGDALWYILARDAAGKLYKGFGLIETEAAVR</sequence>
<dbReference type="AlphaFoldDB" id="A0A1M6C122"/>
<evidence type="ECO:0000256" key="1">
    <source>
        <dbReference type="SAM" id="MobiDB-lite"/>
    </source>
</evidence>
<dbReference type="Proteomes" id="UP000184418">
    <property type="component" value="Unassembled WGS sequence"/>
</dbReference>
<accession>A0A1M6C122</accession>
<dbReference type="EMBL" id="FQYN01000002">
    <property type="protein sequence ID" value="SHI54722.1"/>
    <property type="molecule type" value="Genomic_DNA"/>
</dbReference>
<reference evidence="3 4" key="1">
    <citation type="submission" date="2016-11" db="EMBL/GenBank/DDBJ databases">
        <authorList>
            <person name="Jaros S."/>
            <person name="Januszkiewicz K."/>
            <person name="Wedrychowicz H."/>
        </authorList>
    </citation>
    <scope>NUCLEOTIDE SEQUENCE [LARGE SCALE GENOMIC DNA]</scope>
    <source>
        <strain evidence="3 4">DSM 21074</strain>
    </source>
</reference>
<keyword evidence="4" id="KW-1185">Reference proteome</keyword>
<keyword evidence="2" id="KW-0732">Signal</keyword>
<evidence type="ECO:0000313" key="3">
    <source>
        <dbReference type="EMBL" id="SHI54722.1"/>
    </source>
</evidence>
<evidence type="ECO:0000313" key="4">
    <source>
        <dbReference type="Proteomes" id="UP000184418"/>
    </source>
</evidence>
<organism evidence="3 4">
    <name type="scientific">Hymenobacter daecheongensis DSM 21074</name>
    <dbReference type="NCBI Taxonomy" id="1121955"/>
    <lineage>
        <taxon>Bacteria</taxon>
        <taxon>Pseudomonadati</taxon>
        <taxon>Bacteroidota</taxon>
        <taxon>Cytophagia</taxon>
        <taxon>Cytophagales</taxon>
        <taxon>Hymenobacteraceae</taxon>
        <taxon>Hymenobacter</taxon>
    </lineage>
</organism>
<dbReference type="STRING" id="1121955.SAMN02745146_0992"/>
<gene>
    <name evidence="3" type="ORF">SAMN02745146_0992</name>
</gene>
<feature type="signal peptide" evidence="2">
    <location>
        <begin position="1"/>
        <end position="50"/>
    </location>
</feature>
<feature type="chain" id="PRO_5013291224" evidence="2">
    <location>
        <begin position="51"/>
        <end position="200"/>
    </location>
</feature>
<evidence type="ECO:0000256" key="2">
    <source>
        <dbReference type="SAM" id="SignalP"/>
    </source>
</evidence>